<comment type="function">
    <text evidence="1">Involved in the biogenesis of the 60S ribosomal subunit.</text>
</comment>
<sequence length="221" mass="25530">MVSVRKRKMARSSVKKSTRRTKDKQRDINIYSNSIIAANWDKSLTLKQNYKRLGLRAKLGTSAGGDEQKVVSLSEIQAKREKKNKNSKNAPSIDEIGNLDDPSQIPEGEARLIRDPETNEVIKVIYGTMKVDGKDKDDDEEEEGAENPSVVQQLEEYAKQHSKVRKERHLSDRESEWLKSLYEKYGDDYDKMKWDKKLNVYQQTAGELKRKINKWKKANGI</sequence>
<dbReference type="Proteomes" id="UP000253472">
    <property type="component" value="Unassembled WGS sequence"/>
</dbReference>
<evidence type="ECO:0000256" key="3">
    <source>
        <dbReference type="ARBA" id="ARBA00008479"/>
    </source>
</evidence>
<dbReference type="AlphaFoldDB" id="A0A367XP39"/>
<dbReference type="EMBL" id="QLNQ01000030">
    <property type="protein sequence ID" value="RCK55348.1"/>
    <property type="molecule type" value="Genomic_DNA"/>
</dbReference>
<evidence type="ECO:0000256" key="4">
    <source>
        <dbReference type="ARBA" id="ARBA00015522"/>
    </source>
</evidence>
<feature type="region of interest" description="Disordered" evidence="6">
    <location>
        <begin position="132"/>
        <end position="153"/>
    </location>
</feature>
<dbReference type="InterPro" id="IPR019002">
    <property type="entry name" value="Ribosome_biogenesis_Nop16"/>
</dbReference>
<evidence type="ECO:0000313" key="8">
    <source>
        <dbReference type="Proteomes" id="UP000253472"/>
    </source>
</evidence>
<dbReference type="GO" id="GO:0005730">
    <property type="term" value="C:nucleolus"/>
    <property type="evidence" value="ECO:0007669"/>
    <property type="project" value="UniProtKB-SubCell"/>
</dbReference>
<evidence type="ECO:0000256" key="6">
    <source>
        <dbReference type="SAM" id="MobiDB-lite"/>
    </source>
</evidence>
<comment type="subcellular location">
    <subcellularLocation>
        <location evidence="2">Nucleus</location>
        <location evidence="2">Nucleolus</location>
    </subcellularLocation>
</comment>
<evidence type="ECO:0000313" key="7">
    <source>
        <dbReference type="EMBL" id="RCK55348.1"/>
    </source>
</evidence>
<evidence type="ECO:0000256" key="5">
    <source>
        <dbReference type="ARBA" id="ARBA00023242"/>
    </source>
</evidence>
<feature type="compositionally biased region" description="Basic residues" evidence="6">
    <location>
        <begin position="1"/>
        <end position="23"/>
    </location>
</feature>
<dbReference type="PANTHER" id="PTHR13243">
    <property type="entry name" value="HSPC111 PROTEIN-RELATED"/>
    <property type="match status" value="1"/>
</dbReference>
<organism evidence="7 8">
    <name type="scientific">Candida viswanathii</name>
    <dbReference type="NCBI Taxonomy" id="5486"/>
    <lineage>
        <taxon>Eukaryota</taxon>
        <taxon>Fungi</taxon>
        <taxon>Dikarya</taxon>
        <taxon>Ascomycota</taxon>
        <taxon>Saccharomycotina</taxon>
        <taxon>Pichiomycetes</taxon>
        <taxon>Debaryomycetaceae</taxon>
        <taxon>Candida/Lodderomyces clade</taxon>
        <taxon>Candida</taxon>
    </lineage>
</organism>
<keyword evidence="5" id="KW-0539">Nucleus</keyword>
<gene>
    <name evidence="7" type="primary">NOP16_1</name>
    <name evidence="7" type="ORF">Cantr_04513</name>
</gene>
<protein>
    <recommendedName>
        <fullName evidence="4">Nucleolar protein 16</fullName>
    </recommendedName>
</protein>
<comment type="similarity">
    <text evidence="3">Belongs to the NOP16 family.</text>
</comment>
<comment type="caution">
    <text evidence="7">The sequence shown here is derived from an EMBL/GenBank/DDBJ whole genome shotgun (WGS) entry which is preliminary data.</text>
</comment>
<name>A0A367XP39_9ASCO</name>
<evidence type="ECO:0000256" key="2">
    <source>
        <dbReference type="ARBA" id="ARBA00004604"/>
    </source>
</evidence>
<accession>A0A367XP39</accession>
<keyword evidence="8" id="KW-1185">Reference proteome</keyword>
<dbReference type="PANTHER" id="PTHR13243:SF1">
    <property type="entry name" value="NUCLEOLAR PROTEIN 16"/>
    <property type="match status" value="1"/>
</dbReference>
<feature type="region of interest" description="Disordered" evidence="6">
    <location>
        <begin position="1"/>
        <end position="25"/>
    </location>
</feature>
<evidence type="ECO:0000256" key="1">
    <source>
        <dbReference type="ARBA" id="ARBA00002889"/>
    </source>
</evidence>
<proteinExistence type="inferred from homology"/>
<reference evidence="7 8" key="1">
    <citation type="submission" date="2018-06" db="EMBL/GenBank/DDBJ databases">
        <title>Whole genome sequencing of Candida tropicalis (genome annotated by CSBL at Korea University).</title>
        <authorList>
            <person name="Ahn J."/>
        </authorList>
    </citation>
    <scope>NUCLEOTIDE SEQUENCE [LARGE SCALE GENOMIC DNA]</scope>
    <source>
        <strain evidence="7 8">ATCC 20962</strain>
    </source>
</reference>
<dbReference type="GO" id="GO:0042273">
    <property type="term" value="P:ribosomal large subunit biogenesis"/>
    <property type="evidence" value="ECO:0007669"/>
    <property type="project" value="TreeGrafter"/>
</dbReference>
<dbReference type="Pfam" id="PF09420">
    <property type="entry name" value="Nop16"/>
    <property type="match status" value="1"/>
</dbReference>
<dbReference type="STRING" id="5486.A0A367XP39"/>
<feature type="region of interest" description="Disordered" evidence="6">
    <location>
        <begin position="78"/>
        <end position="113"/>
    </location>
</feature>
<dbReference type="OrthoDB" id="285729at2759"/>